<comment type="caution">
    <text evidence="4">The sequence shown here is derived from an EMBL/GenBank/DDBJ whole genome shotgun (WGS) entry which is preliminary data.</text>
</comment>
<dbReference type="AlphaFoldDB" id="A0ABD3T862"/>
<evidence type="ECO:0000259" key="3">
    <source>
        <dbReference type="PROSITE" id="PS50030"/>
    </source>
</evidence>
<feature type="coiled-coil region" evidence="1">
    <location>
        <begin position="143"/>
        <end position="170"/>
    </location>
</feature>
<protein>
    <recommendedName>
        <fullName evidence="3">UBA domain-containing protein</fullName>
    </recommendedName>
</protein>
<evidence type="ECO:0000313" key="5">
    <source>
        <dbReference type="Proteomes" id="UP001634393"/>
    </source>
</evidence>
<reference evidence="4 5" key="1">
    <citation type="submission" date="2024-12" db="EMBL/GenBank/DDBJ databases">
        <title>The unique morphological basis and parallel evolutionary history of personate flowers in Penstemon.</title>
        <authorList>
            <person name="Depatie T.H."/>
            <person name="Wessinger C.A."/>
        </authorList>
    </citation>
    <scope>NUCLEOTIDE SEQUENCE [LARGE SCALE GENOMIC DNA]</scope>
    <source>
        <strain evidence="4">WTNN_2</strain>
        <tissue evidence="4">Leaf</tissue>
    </source>
</reference>
<feature type="region of interest" description="Disordered" evidence="2">
    <location>
        <begin position="217"/>
        <end position="415"/>
    </location>
</feature>
<organism evidence="4 5">
    <name type="scientific">Penstemon smallii</name>
    <dbReference type="NCBI Taxonomy" id="265156"/>
    <lineage>
        <taxon>Eukaryota</taxon>
        <taxon>Viridiplantae</taxon>
        <taxon>Streptophyta</taxon>
        <taxon>Embryophyta</taxon>
        <taxon>Tracheophyta</taxon>
        <taxon>Spermatophyta</taxon>
        <taxon>Magnoliopsida</taxon>
        <taxon>eudicotyledons</taxon>
        <taxon>Gunneridae</taxon>
        <taxon>Pentapetalae</taxon>
        <taxon>asterids</taxon>
        <taxon>lamiids</taxon>
        <taxon>Lamiales</taxon>
        <taxon>Plantaginaceae</taxon>
        <taxon>Cheloneae</taxon>
        <taxon>Penstemon</taxon>
    </lineage>
</organism>
<feature type="compositionally biased region" description="Low complexity" evidence="2">
    <location>
        <begin position="266"/>
        <end position="283"/>
    </location>
</feature>
<evidence type="ECO:0000256" key="2">
    <source>
        <dbReference type="SAM" id="MobiDB-lite"/>
    </source>
</evidence>
<feature type="region of interest" description="Disordered" evidence="2">
    <location>
        <begin position="51"/>
        <end position="100"/>
    </location>
</feature>
<feature type="compositionally biased region" description="Pro residues" evidence="2">
    <location>
        <begin position="248"/>
        <end position="265"/>
    </location>
</feature>
<dbReference type="EMBL" id="JBJXBP010000004">
    <property type="protein sequence ID" value="KAL3833135.1"/>
    <property type="molecule type" value="Genomic_DNA"/>
</dbReference>
<gene>
    <name evidence="4" type="ORF">ACJIZ3_007871</name>
</gene>
<feature type="compositionally biased region" description="Polar residues" evidence="2">
    <location>
        <begin position="80"/>
        <end position="98"/>
    </location>
</feature>
<evidence type="ECO:0000313" key="4">
    <source>
        <dbReference type="EMBL" id="KAL3833135.1"/>
    </source>
</evidence>
<dbReference type="InterPro" id="IPR010820">
    <property type="entry name" value="DUF1421"/>
</dbReference>
<feature type="compositionally biased region" description="Pro residues" evidence="2">
    <location>
        <begin position="298"/>
        <end position="311"/>
    </location>
</feature>
<sequence length="523" mass="57346">MTSQIMDKQITDLSNFHTTDTANKSELIDFMNRPPEKKDDDVVPSYDFMPIRPVVQSSPPPPATRSTNFDSADGNAPLRTWNSFDSETNASSGRNYNSLDADEPGKFILGGNHKPDNASLDVSFVSEIERTVKKYTDSLMHAMDGVSDQLSDLETRARNLEHLVDDLKGSIENSHESTDGKLGQLENIFREVQTGVHAIRDKQEMVEAQLQMAKLRNPKVEQVESQTTAQIDSTHPGTSSRQQLSITQPPPTLPPHNAPPPPPPQQTFQPQIQLQNQFPQNFPTHDQPPQNPSQRYHIPPPQQPQHPPPPTQQHQFQPQYPQPPTPSQPLTQPPLGHHTEETPYPPPSQTYPPAIRPSTSHPSTGVPPLSSQQFYGPPPNVHEPPSRRPSLGYSGSFSPSSGHEEPYPYSSGSHMKMQQLSSPIMGGQSGGSSYPQLPTARILPQAVPTTSGVGGGSGSGGPGNKVPIDDVVEKVTNMGFSREQVRATVQKLTENVQLVDLNVVLDKLMNDGDGEAPRGWFGR</sequence>
<evidence type="ECO:0000256" key="1">
    <source>
        <dbReference type="SAM" id="Coils"/>
    </source>
</evidence>
<keyword evidence="5" id="KW-1185">Reference proteome</keyword>
<dbReference type="PANTHER" id="PTHR31805:SF14">
    <property type="entry name" value="RECEPTOR-LIKE KINASE, PUTATIVE (DUF1421)-RELATED"/>
    <property type="match status" value="1"/>
</dbReference>
<dbReference type="PANTHER" id="PTHR31805">
    <property type="entry name" value="RECEPTOR-LIKE KINASE, PUTATIVE (DUF1421)-RELATED"/>
    <property type="match status" value="1"/>
</dbReference>
<feature type="compositionally biased region" description="Polar residues" evidence="2">
    <location>
        <begin position="357"/>
        <end position="374"/>
    </location>
</feature>
<feature type="compositionally biased region" description="Low complexity" evidence="2">
    <location>
        <begin position="390"/>
        <end position="401"/>
    </location>
</feature>
<name>A0ABD3T862_9LAMI</name>
<dbReference type="Pfam" id="PF07223">
    <property type="entry name" value="DUF1421"/>
    <property type="match status" value="1"/>
</dbReference>
<feature type="compositionally biased region" description="Polar residues" evidence="2">
    <location>
        <begin position="223"/>
        <end position="241"/>
    </location>
</feature>
<dbReference type="InterPro" id="IPR015940">
    <property type="entry name" value="UBA"/>
</dbReference>
<dbReference type="Proteomes" id="UP001634393">
    <property type="component" value="Unassembled WGS sequence"/>
</dbReference>
<keyword evidence="1" id="KW-0175">Coiled coil</keyword>
<accession>A0ABD3T862</accession>
<dbReference type="PROSITE" id="PS50030">
    <property type="entry name" value="UBA"/>
    <property type="match status" value="1"/>
</dbReference>
<feature type="domain" description="UBA" evidence="3">
    <location>
        <begin position="467"/>
        <end position="511"/>
    </location>
</feature>
<proteinExistence type="predicted"/>